<dbReference type="Gene3D" id="3.40.50.2000">
    <property type="entry name" value="Glycogen Phosphorylase B"/>
    <property type="match status" value="2"/>
</dbReference>
<gene>
    <name evidence="1" type="ORF">SAMN06272737_106109</name>
</gene>
<dbReference type="SUPFAM" id="SSF53756">
    <property type="entry name" value="UDP-Glycosyltransferase/glycogen phosphorylase"/>
    <property type="match status" value="1"/>
</dbReference>
<dbReference type="PANTHER" id="PTHR12526">
    <property type="entry name" value="GLYCOSYLTRANSFERASE"/>
    <property type="match status" value="1"/>
</dbReference>
<dbReference type="GO" id="GO:0016757">
    <property type="term" value="F:glycosyltransferase activity"/>
    <property type="evidence" value="ECO:0007669"/>
    <property type="project" value="TreeGrafter"/>
</dbReference>
<dbReference type="PANTHER" id="PTHR12526:SF590">
    <property type="entry name" value="ALPHA-MALTOSE-1-PHOSPHATE SYNTHASE"/>
    <property type="match status" value="1"/>
</dbReference>
<dbReference type="EMBL" id="FZNO01000006">
    <property type="protein sequence ID" value="SNR41509.1"/>
    <property type="molecule type" value="Genomic_DNA"/>
</dbReference>
<accession>A0A238W733</accession>
<name>A0A238W733_9ACTN</name>
<dbReference type="Pfam" id="PF13692">
    <property type="entry name" value="Glyco_trans_1_4"/>
    <property type="match status" value="1"/>
</dbReference>
<dbReference type="CDD" id="cd03801">
    <property type="entry name" value="GT4_PimA-like"/>
    <property type="match status" value="1"/>
</dbReference>
<organism evidence="1 2">
    <name type="scientific">Blastococcus mobilis</name>
    <dbReference type="NCBI Taxonomy" id="1938746"/>
    <lineage>
        <taxon>Bacteria</taxon>
        <taxon>Bacillati</taxon>
        <taxon>Actinomycetota</taxon>
        <taxon>Actinomycetes</taxon>
        <taxon>Geodermatophilales</taxon>
        <taxon>Geodermatophilaceae</taxon>
        <taxon>Blastococcus</taxon>
    </lineage>
</organism>
<proteinExistence type="predicted"/>
<evidence type="ECO:0000313" key="1">
    <source>
        <dbReference type="EMBL" id="SNR41509.1"/>
    </source>
</evidence>
<dbReference type="AlphaFoldDB" id="A0A238W733"/>
<sequence>MVRTRTAGETWTPVGDGTATIAVAFPADGRRVTDVELPPVTRLQRLVRNAGLPTGRSRRRAAADVALCWDEGTVERLVASAPGRRLFSGAIWVTDRLGIEDSERLAAHREVLASLDGLWCLSRPQVDAVRAWLGPEGPPVSYLQFGIDEQFYRFAPEYPERPKVVSLGGDRDRDPATLFAALELVRQERPDVECFVATTSSLPAPDGVRTVEFVPHARARDLYASASVVALATRPNLHASGMTVGLEALSVGRPVVACATPGMDDYFRDGETGFLVTPEDPAAMAARILELLADRHMAAAMGRHGREQVERGHTTAAMCRGLLEIVA</sequence>
<protein>
    <submittedName>
        <fullName evidence="1">Glycosyl transferases group 1</fullName>
    </submittedName>
</protein>
<evidence type="ECO:0000313" key="2">
    <source>
        <dbReference type="Proteomes" id="UP000198403"/>
    </source>
</evidence>
<dbReference type="RefSeq" id="WP_176445451.1">
    <property type="nucleotide sequence ID" value="NZ_FZNO01000006.1"/>
</dbReference>
<reference evidence="1 2" key="1">
    <citation type="submission" date="2017-06" db="EMBL/GenBank/DDBJ databases">
        <authorList>
            <person name="Kim H.J."/>
            <person name="Triplett B.A."/>
        </authorList>
    </citation>
    <scope>NUCLEOTIDE SEQUENCE [LARGE SCALE GENOMIC DNA]</scope>
    <source>
        <strain evidence="1 2">DSM 44272</strain>
    </source>
</reference>
<keyword evidence="1" id="KW-0808">Transferase</keyword>
<keyword evidence="2" id="KW-1185">Reference proteome</keyword>
<dbReference type="Proteomes" id="UP000198403">
    <property type="component" value="Unassembled WGS sequence"/>
</dbReference>